<protein>
    <submittedName>
        <fullName evidence="4">FAD-dependent oxidoreductase</fullName>
    </submittedName>
</protein>
<dbReference type="PANTHER" id="PTHR42949">
    <property type="entry name" value="ANAEROBIC GLYCEROL-3-PHOSPHATE DEHYDROGENASE SUBUNIT B"/>
    <property type="match status" value="1"/>
</dbReference>
<evidence type="ECO:0000259" key="3">
    <source>
        <dbReference type="Pfam" id="PF07992"/>
    </source>
</evidence>
<dbReference type="OrthoDB" id="9801699at2"/>
<dbReference type="InterPro" id="IPR041854">
    <property type="entry name" value="BFD-like_2Fe2S-bd_dom_sf"/>
</dbReference>
<feature type="region of interest" description="Disordered" evidence="2">
    <location>
        <begin position="405"/>
        <end position="426"/>
    </location>
</feature>
<dbReference type="InterPro" id="IPR023753">
    <property type="entry name" value="FAD/NAD-binding_dom"/>
</dbReference>
<keyword evidence="5" id="KW-1185">Reference proteome</keyword>
<organism evidence="4 5">
    <name type="scientific">Ciceribacter ferrooxidans</name>
    <dbReference type="NCBI Taxonomy" id="2509717"/>
    <lineage>
        <taxon>Bacteria</taxon>
        <taxon>Pseudomonadati</taxon>
        <taxon>Pseudomonadota</taxon>
        <taxon>Alphaproteobacteria</taxon>
        <taxon>Hyphomicrobiales</taxon>
        <taxon>Rhizobiaceae</taxon>
        <taxon>Ciceribacter</taxon>
    </lineage>
</organism>
<evidence type="ECO:0000256" key="1">
    <source>
        <dbReference type="ARBA" id="ARBA00023002"/>
    </source>
</evidence>
<name>A0A4Q2TWI3_9HYPH</name>
<dbReference type="PANTHER" id="PTHR42949:SF3">
    <property type="entry name" value="ANAEROBIC GLYCEROL-3-PHOSPHATE DEHYDROGENASE SUBUNIT B"/>
    <property type="match status" value="1"/>
</dbReference>
<dbReference type="Gene3D" id="1.10.10.1100">
    <property type="entry name" value="BFD-like [2Fe-2S]-binding domain"/>
    <property type="match status" value="1"/>
</dbReference>
<dbReference type="SUPFAM" id="SSF51905">
    <property type="entry name" value="FAD/NAD(P)-binding domain"/>
    <property type="match status" value="1"/>
</dbReference>
<gene>
    <name evidence="4" type="ORF">EUU22_03190</name>
</gene>
<comment type="caution">
    <text evidence="4">The sequence shown here is derived from an EMBL/GenBank/DDBJ whole genome shotgun (WGS) entry which is preliminary data.</text>
</comment>
<accession>A0A4Q2TWI3</accession>
<dbReference type="EMBL" id="SDVB01000106">
    <property type="protein sequence ID" value="RYC23126.1"/>
    <property type="molecule type" value="Genomic_DNA"/>
</dbReference>
<keyword evidence="1" id="KW-0560">Oxidoreductase</keyword>
<evidence type="ECO:0000313" key="5">
    <source>
        <dbReference type="Proteomes" id="UP000291088"/>
    </source>
</evidence>
<evidence type="ECO:0000313" key="4">
    <source>
        <dbReference type="EMBL" id="RYC23126.1"/>
    </source>
</evidence>
<sequence>MTDVDVLIVGAGPAGLAAALEVRRAGLSVEIIEQRETIGGAIYRQPIAGVRPVRQATGAERRWRALADDFAASGIPVRHACVFVGIDGAGLVLIEDRHAGKIRKVAARGVVLAVGAVEKVLPRPGWQLAGVSTAGGLQVMMKETGRAPGGRVLLAGNGPLLIAVAAQMAKLRNPPVAIIEAGDPIRRFAAGIGLCAYPELVTEALSYLQTVHLHRILWMRAALVARIERREKGLLRAVVRDVRGREHVFDVDRIGLHDGIRPNEFGLPLETAKDASLPVILRAGDCREALGAKAAIADGRRAAGEILERLAGAGWRQVREIARLRRAQDVLARLFQPVDGADPLMRLPDETILCRCENRTVGDLRRLCAGPDTPSGREVKHNGRFAMGSCQGRFCADNTAALMAAPGPDRPPPSPEDLTGRRWPTRPLPIGAFVAAHAEETIPEDEQQD</sequence>
<proteinExistence type="predicted"/>
<dbReference type="PRINTS" id="PR00469">
    <property type="entry name" value="PNDRDTASEII"/>
</dbReference>
<dbReference type="AlphaFoldDB" id="A0A4Q2TWI3"/>
<dbReference type="Pfam" id="PF07992">
    <property type="entry name" value="Pyr_redox_2"/>
    <property type="match status" value="1"/>
</dbReference>
<dbReference type="PRINTS" id="PR00368">
    <property type="entry name" value="FADPNR"/>
</dbReference>
<reference evidence="4 5" key="1">
    <citation type="submission" date="2019-01" db="EMBL/GenBank/DDBJ databases">
        <authorList>
            <person name="Deng T."/>
        </authorList>
    </citation>
    <scope>NUCLEOTIDE SEQUENCE [LARGE SCALE GENOMIC DNA]</scope>
    <source>
        <strain evidence="4 5">F8825</strain>
    </source>
</reference>
<evidence type="ECO:0000256" key="2">
    <source>
        <dbReference type="SAM" id="MobiDB-lite"/>
    </source>
</evidence>
<dbReference type="InterPro" id="IPR051691">
    <property type="entry name" value="Metab_Enz_Cyan_OpOx_G3PDH"/>
</dbReference>
<dbReference type="RefSeq" id="WP_129330664.1">
    <property type="nucleotide sequence ID" value="NZ_SDVB01000106.1"/>
</dbReference>
<dbReference type="GO" id="GO:0016491">
    <property type="term" value="F:oxidoreductase activity"/>
    <property type="evidence" value="ECO:0007669"/>
    <property type="project" value="UniProtKB-KW"/>
</dbReference>
<dbReference type="Gene3D" id="3.50.50.60">
    <property type="entry name" value="FAD/NAD(P)-binding domain"/>
    <property type="match status" value="2"/>
</dbReference>
<feature type="domain" description="FAD/NAD(P)-binding" evidence="3">
    <location>
        <begin position="5"/>
        <end position="265"/>
    </location>
</feature>
<dbReference type="Proteomes" id="UP000291088">
    <property type="component" value="Unassembled WGS sequence"/>
</dbReference>
<dbReference type="InterPro" id="IPR036188">
    <property type="entry name" value="FAD/NAD-bd_sf"/>
</dbReference>